<dbReference type="EMBL" id="JASSZA010000012">
    <property type="protein sequence ID" value="KAK2096916.1"/>
    <property type="molecule type" value="Genomic_DNA"/>
</dbReference>
<organism evidence="2 3">
    <name type="scientific">Saguinus oedipus</name>
    <name type="common">Cotton-top tamarin</name>
    <name type="synonym">Oedipomidas oedipus</name>
    <dbReference type="NCBI Taxonomy" id="9490"/>
    <lineage>
        <taxon>Eukaryota</taxon>
        <taxon>Metazoa</taxon>
        <taxon>Chordata</taxon>
        <taxon>Craniata</taxon>
        <taxon>Vertebrata</taxon>
        <taxon>Euteleostomi</taxon>
        <taxon>Mammalia</taxon>
        <taxon>Eutheria</taxon>
        <taxon>Euarchontoglires</taxon>
        <taxon>Primates</taxon>
        <taxon>Haplorrhini</taxon>
        <taxon>Platyrrhini</taxon>
        <taxon>Cebidae</taxon>
        <taxon>Callitrichinae</taxon>
        <taxon>Saguinus</taxon>
    </lineage>
</organism>
<evidence type="ECO:0000313" key="3">
    <source>
        <dbReference type="Proteomes" id="UP001266305"/>
    </source>
</evidence>
<dbReference type="Proteomes" id="UP001266305">
    <property type="component" value="Unassembled WGS sequence"/>
</dbReference>
<comment type="caution">
    <text evidence="2">The sequence shown here is derived from an EMBL/GenBank/DDBJ whole genome shotgun (WGS) entry which is preliminary data.</text>
</comment>
<feature type="non-terminal residue" evidence="2">
    <location>
        <position position="1"/>
    </location>
</feature>
<evidence type="ECO:0000256" key="1">
    <source>
        <dbReference type="SAM" id="MobiDB-lite"/>
    </source>
</evidence>
<proteinExistence type="predicted"/>
<name>A0ABQ9UIP0_SAGOE</name>
<evidence type="ECO:0000313" key="2">
    <source>
        <dbReference type="EMBL" id="KAK2096916.1"/>
    </source>
</evidence>
<protein>
    <submittedName>
        <fullName evidence="2">Uncharacterized protein</fullName>
    </submittedName>
</protein>
<gene>
    <name evidence="2" type="ORF">P7K49_025950</name>
</gene>
<feature type="region of interest" description="Disordered" evidence="1">
    <location>
        <begin position="27"/>
        <end position="53"/>
    </location>
</feature>
<sequence length="102" mass="10974">DVPTLRPVNEELRGGLAMGCMVLSAQRTPQSKALPERGSTTGWGGRDTKGTTVNLCTRSHSRVRGMLLALSRPGRIWRGAPPVLRLPYLQGAERSGLGPPWG</sequence>
<keyword evidence="3" id="KW-1185">Reference proteome</keyword>
<accession>A0ABQ9UIP0</accession>
<reference evidence="2 3" key="1">
    <citation type="submission" date="2023-05" db="EMBL/GenBank/DDBJ databases">
        <title>B98-5 Cell Line De Novo Hybrid Assembly: An Optical Mapping Approach.</title>
        <authorList>
            <person name="Kananen K."/>
            <person name="Auerbach J.A."/>
            <person name="Kautto E."/>
            <person name="Blachly J.S."/>
        </authorList>
    </citation>
    <scope>NUCLEOTIDE SEQUENCE [LARGE SCALE GENOMIC DNA]</scope>
    <source>
        <strain evidence="2">B95-8</strain>
        <tissue evidence="2">Cell line</tissue>
    </source>
</reference>